<dbReference type="Gene3D" id="3.90.25.10">
    <property type="entry name" value="UDP-galactose 4-epimerase, domain 1"/>
    <property type="match status" value="1"/>
</dbReference>
<evidence type="ECO:0000313" key="4">
    <source>
        <dbReference type="Proteomes" id="UP001291653"/>
    </source>
</evidence>
<feature type="domain" description="NAD-dependent epimerase/dehydratase" evidence="2">
    <location>
        <begin position="6"/>
        <end position="241"/>
    </location>
</feature>
<evidence type="ECO:0000313" key="3">
    <source>
        <dbReference type="EMBL" id="GLF96869.1"/>
    </source>
</evidence>
<dbReference type="Pfam" id="PF01370">
    <property type="entry name" value="Epimerase"/>
    <property type="match status" value="1"/>
</dbReference>
<protein>
    <submittedName>
        <fullName evidence="3">NAD-dependent epimerase/dehydratase family protein</fullName>
    </submittedName>
</protein>
<dbReference type="PANTHER" id="PTHR43000">
    <property type="entry name" value="DTDP-D-GLUCOSE 4,6-DEHYDRATASE-RELATED"/>
    <property type="match status" value="1"/>
</dbReference>
<dbReference type="SUPFAM" id="SSF51735">
    <property type="entry name" value="NAD(P)-binding Rossmann-fold domains"/>
    <property type="match status" value="1"/>
</dbReference>
<comment type="similarity">
    <text evidence="1">Belongs to the NAD(P)-dependent epimerase/dehydratase family.</text>
</comment>
<proteinExistence type="inferred from homology"/>
<dbReference type="Proteomes" id="UP001291653">
    <property type="component" value="Unassembled WGS sequence"/>
</dbReference>
<dbReference type="EMBL" id="BSBI01000009">
    <property type="protein sequence ID" value="GLF96869.1"/>
    <property type="molecule type" value="Genomic_DNA"/>
</dbReference>
<dbReference type="InterPro" id="IPR036291">
    <property type="entry name" value="NAD(P)-bd_dom_sf"/>
</dbReference>
<keyword evidence="4" id="KW-1185">Reference proteome</keyword>
<sequence>MTHRDILVTGGAGFIGRNMIRGLLDDGYTITSLDNYKIGGWEHVPASLRDHVEWVEGDTRDLELLTKTVRGKDAVLHLAAPSSFLMYEEDPVDGASVTTHGFLNVLEAMRRGDVGKLVYASTSAVYEGNPVPYTEGMELAPPDLKALSKKWNEEVARQYSERYGMTAIGMRPFSVYGHDEFSKGGYANVISLFVWAVLHDVTPVVWGDGRQTRDFIYVEDAGRAFQRALECELPTQEFNVGTGVETTFSEVLAMIGEELGRPVAPRYVDVPIAIYAERLWADITRARDVLGFRHRIDVREGVRRVIEAARAARTSPRWNTLGAAQMYFETLPRG</sequence>
<dbReference type="RefSeq" id="WP_323448891.1">
    <property type="nucleotide sequence ID" value="NZ_BSBI01000009.1"/>
</dbReference>
<evidence type="ECO:0000259" key="2">
    <source>
        <dbReference type="Pfam" id="PF01370"/>
    </source>
</evidence>
<dbReference type="Gene3D" id="3.40.50.720">
    <property type="entry name" value="NAD(P)-binding Rossmann-like Domain"/>
    <property type="match status" value="1"/>
</dbReference>
<evidence type="ECO:0000256" key="1">
    <source>
        <dbReference type="ARBA" id="ARBA00007637"/>
    </source>
</evidence>
<name>A0ABQ5P2N4_9ACTN</name>
<accession>A0ABQ5P2N4</accession>
<organism evidence="3 4">
    <name type="scientific">Streptomyces yaizuensis</name>
    <dbReference type="NCBI Taxonomy" id="2989713"/>
    <lineage>
        <taxon>Bacteria</taxon>
        <taxon>Bacillati</taxon>
        <taxon>Actinomycetota</taxon>
        <taxon>Actinomycetes</taxon>
        <taxon>Kitasatosporales</taxon>
        <taxon>Streptomycetaceae</taxon>
        <taxon>Streptomyces</taxon>
    </lineage>
</organism>
<dbReference type="InterPro" id="IPR001509">
    <property type="entry name" value="Epimerase_deHydtase"/>
</dbReference>
<reference evidence="3 4" key="1">
    <citation type="submission" date="2022-10" db="EMBL/GenBank/DDBJ databases">
        <title>Draft genome sequence of Streptomyces sp. YSPA8.</title>
        <authorList>
            <person name="Moriuchi R."/>
            <person name="Dohra H."/>
            <person name="Yamamura H."/>
            <person name="Kodani S."/>
        </authorList>
    </citation>
    <scope>NUCLEOTIDE SEQUENCE [LARGE SCALE GENOMIC DNA]</scope>
    <source>
        <strain evidence="3 4">YSPA8</strain>
    </source>
</reference>
<gene>
    <name evidence="3" type="ORF">SYYSPA8_21250</name>
</gene>
<comment type="caution">
    <text evidence="3">The sequence shown here is derived from an EMBL/GenBank/DDBJ whole genome shotgun (WGS) entry which is preliminary data.</text>
</comment>